<dbReference type="Proteomes" id="UP000305095">
    <property type="component" value="Unassembled WGS sequence"/>
</dbReference>
<name>A0A4U6RY64_BRAEL</name>
<organism evidence="2 3">
    <name type="scientific">Bradyrhizobium elkanii</name>
    <dbReference type="NCBI Taxonomy" id="29448"/>
    <lineage>
        <taxon>Bacteria</taxon>
        <taxon>Pseudomonadati</taxon>
        <taxon>Pseudomonadota</taxon>
        <taxon>Alphaproteobacteria</taxon>
        <taxon>Hyphomicrobiales</taxon>
        <taxon>Nitrobacteraceae</taxon>
        <taxon>Bradyrhizobium</taxon>
    </lineage>
</organism>
<dbReference type="Pfam" id="PF09476">
    <property type="entry name" value="Pilus_CpaD"/>
    <property type="match status" value="1"/>
</dbReference>
<dbReference type="InterPro" id="IPR019027">
    <property type="entry name" value="Pilus_biogenesis_CpaD-related"/>
</dbReference>
<reference evidence="2 3" key="1">
    <citation type="submission" date="2019-05" db="EMBL/GenBank/DDBJ databases">
        <title>Draft Genome of Bradyrhizobium elkanii strain SEMIA 938, Used in Commercial Inoculants for Lupinus spp. in Brazil.</title>
        <authorList>
            <person name="Hungria M."/>
            <person name="Delamuta J.R.M."/>
            <person name="Ribeiro R.A."/>
            <person name="Nogueira M.A."/>
        </authorList>
    </citation>
    <scope>NUCLEOTIDE SEQUENCE [LARGE SCALE GENOMIC DNA]</scope>
    <source>
        <strain evidence="2 3">Semia 938</strain>
    </source>
</reference>
<dbReference type="RefSeq" id="WP_137479475.1">
    <property type="nucleotide sequence ID" value="NZ_SZZP01000010.1"/>
</dbReference>
<dbReference type="PROSITE" id="PS51257">
    <property type="entry name" value="PROKAR_LIPOPROTEIN"/>
    <property type="match status" value="1"/>
</dbReference>
<feature type="compositionally biased region" description="Low complexity" evidence="1">
    <location>
        <begin position="205"/>
        <end position="214"/>
    </location>
</feature>
<protein>
    <recommendedName>
        <fullName evidence="4">Pilus assembly protein CpaD</fullName>
    </recommendedName>
</protein>
<evidence type="ECO:0000313" key="2">
    <source>
        <dbReference type="EMBL" id="TKV80187.1"/>
    </source>
</evidence>
<dbReference type="NCBIfam" id="TIGR02522">
    <property type="entry name" value="pilus_cpaD"/>
    <property type="match status" value="1"/>
</dbReference>
<comment type="caution">
    <text evidence="2">The sequence shown here is derived from an EMBL/GenBank/DDBJ whole genome shotgun (WGS) entry which is preliminary data.</text>
</comment>
<sequence length="221" mass="23539">MTLRHLCHLIVMAATLGGCANSASVRSEPAEQAIQVEQKSTVLFLQSLRGSERHRLRSFIARASGGRRDALHIDVTGSPRLIAQVAHEARAMGIAPYNIRLAASPIDLPARFGVRIEAITFEAHPPVCPSLSIVGPAVNDNSFDPTLGCSTRNNLAVMVNDPLDLLDNRSVMTSSGDRAAIPVASYGAFAPPNKSKEEDGASNRATPEAPAATTRDVQPLR</sequence>
<proteinExistence type="predicted"/>
<evidence type="ECO:0008006" key="4">
    <source>
        <dbReference type="Google" id="ProtNLM"/>
    </source>
</evidence>
<feature type="region of interest" description="Disordered" evidence="1">
    <location>
        <begin position="187"/>
        <end position="221"/>
    </location>
</feature>
<dbReference type="AlphaFoldDB" id="A0A4U6RY64"/>
<evidence type="ECO:0000256" key="1">
    <source>
        <dbReference type="SAM" id="MobiDB-lite"/>
    </source>
</evidence>
<accession>A0A4U6RY64</accession>
<dbReference type="EMBL" id="SZZP01000010">
    <property type="protein sequence ID" value="TKV80187.1"/>
    <property type="molecule type" value="Genomic_DNA"/>
</dbReference>
<dbReference type="InterPro" id="IPR013361">
    <property type="entry name" value="Pilus_CpaD"/>
</dbReference>
<gene>
    <name evidence="2" type="ORF">FDV58_18350</name>
</gene>
<evidence type="ECO:0000313" key="3">
    <source>
        <dbReference type="Proteomes" id="UP000305095"/>
    </source>
</evidence>